<keyword evidence="3" id="KW-1185">Reference proteome</keyword>
<feature type="signal peptide" evidence="1">
    <location>
        <begin position="1"/>
        <end position="23"/>
    </location>
</feature>
<evidence type="ECO:0000256" key="1">
    <source>
        <dbReference type="SAM" id="SignalP"/>
    </source>
</evidence>
<protein>
    <submittedName>
        <fullName evidence="2">Uncharacterized protein</fullName>
    </submittedName>
</protein>
<feature type="chain" id="PRO_5032428822" evidence="1">
    <location>
        <begin position="24"/>
        <end position="93"/>
    </location>
</feature>
<name>A0A849IAR1_9HYPH</name>
<accession>A0A849IAR1</accession>
<dbReference type="EMBL" id="JABEPP010000007">
    <property type="protein sequence ID" value="NNM74984.1"/>
    <property type="molecule type" value="Genomic_DNA"/>
</dbReference>
<keyword evidence="1" id="KW-0732">Signal</keyword>
<evidence type="ECO:0000313" key="2">
    <source>
        <dbReference type="EMBL" id="NNM74984.1"/>
    </source>
</evidence>
<gene>
    <name evidence="2" type="ORF">HJG44_21715</name>
</gene>
<dbReference type="AlphaFoldDB" id="A0A849IAR1"/>
<sequence>MMLPIGRAVLAAAILGVAGPALAQAVAPPGPVPGPRTGPYIAYGPVCDRAALRDCQAKARLVMSLCDPFPGRFACADRVLAEQSACWAATGCD</sequence>
<dbReference type="RefSeq" id="WP_171220493.1">
    <property type="nucleotide sequence ID" value="NZ_JABEPP010000007.1"/>
</dbReference>
<organism evidence="2 3">
    <name type="scientific">Enterovirga aerilata</name>
    <dbReference type="NCBI Taxonomy" id="2730920"/>
    <lineage>
        <taxon>Bacteria</taxon>
        <taxon>Pseudomonadati</taxon>
        <taxon>Pseudomonadota</taxon>
        <taxon>Alphaproteobacteria</taxon>
        <taxon>Hyphomicrobiales</taxon>
        <taxon>Methylobacteriaceae</taxon>
        <taxon>Enterovirga</taxon>
    </lineage>
</organism>
<comment type="caution">
    <text evidence="2">The sequence shown here is derived from an EMBL/GenBank/DDBJ whole genome shotgun (WGS) entry which is preliminary data.</text>
</comment>
<dbReference type="Proteomes" id="UP000564885">
    <property type="component" value="Unassembled WGS sequence"/>
</dbReference>
<evidence type="ECO:0000313" key="3">
    <source>
        <dbReference type="Proteomes" id="UP000564885"/>
    </source>
</evidence>
<proteinExistence type="predicted"/>
<reference evidence="2 3" key="1">
    <citation type="submission" date="2020-04" db="EMBL/GenBank/DDBJ databases">
        <title>Enterovirga sp. isolate from soil.</title>
        <authorList>
            <person name="Chea S."/>
            <person name="Kim D.-U."/>
        </authorList>
    </citation>
    <scope>NUCLEOTIDE SEQUENCE [LARGE SCALE GENOMIC DNA]</scope>
    <source>
        <strain evidence="2 3">DB1703</strain>
    </source>
</reference>